<proteinExistence type="predicted"/>
<protein>
    <submittedName>
        <fullName evidence="2">Uncharacterized protein</fullName>
    </submittedName>
</protein>
<accession>A0AAV7P6Q1</accession>
<reference evidence="2" key="1">
    <citation type="journal article" date="2022" name="bioRxiv">
        <title>Sequencing and chromosome-scale assembly of the giantPleurodeles waltlgenome.</title>
        <authorList>
            <person name="Brown T."/>
            <person name="Elewa A."/>
            <person name="Iarovenko S."/>
            <person name="Subramanian E."/>
            <person name="Araus A.J."/>
            <person name="Petzold A."/>
            <person name="Susuki M."/>
            <person name="Suzuki K.-i.T."/>
            <person name="Hayashi T."/>
            <person name="Toyoda A."/>
            <person name="Oliveira C."/>
            <person name="Osipova E."/>
            <person name="Leigh N.D."/>
            <person name="Simon A."/>
            <person name="Yun M.H."/>
        </authorList>
    </citation>
    <scope>NUCLEOTIDE SEQUENCE</scope>
    <source>
        <strain evidence="2">20211129_DDA</strain>
        <tissue evidence="2">Liver</tissue>
    </source>
</reference>
<evidence type="ECO:0000313" key="3">
    <source>
        <dbReference type="Proteomes" id="UP001066276"/>
    </source>
</evidence>
<dbReference type="EMBL" id="JANPWB010000012">
    <property type="protein sequence ID" value="KAJ1121363.1"/>
    <property type="molecule type" value="Genomic_DNA"/>
</dbReference>
<keyword evidence="3" id="KW-1185">Reference proteome</keyword>
<evidence type="ECO:0000313" key="2">
    <source>
        <dbReference type="EMBL" id="KAJ1121363.1"/>
    </source>
</evidence>
<sequence length="72" mass="8037">MQRAERRRNPQRNAHGRHVERRSTVAATSWPSGSRKARSAGARAPHCNKRSDAGMENSPRLSETNTDVRAEA</sequence>
<gene>
    <name evidence="2" type="ORF">NDU88_009475</name>
</gene>
<evidence type="ECO:0000256" key="1">
    <source>
        <dbReference type="SAM" id="MobiDB-lite"/>
    </source>
</evidence>
<name>A0AAV7P6Q1_PLEWA</name>
<comment type="caution">
    <text evidence="2">The sequence shown here is derived from an EMBL/GenBank/DDBJ whole genome shotgun (WGS) entry which is preliminary data.</text>
</comment>
<dbReference type="AlphaFoldDB" id="A0AAV7P6Q1"/>
<feature type="compositionally biased region" description="Basic residues" evidence="1">
    <location>
        <begin position="1"/>
        <end position="20"/>
    </location>
</feature>
<feature type="region of interest" description="Disordered" evidence="1">
    <location>
        <begin position="1"/>
        <end position="72"/>
    </location>
</feature>
<dbReference type="Proteomes" id="UP001066276">
    <property type="component" value="Chromosome 8"/>
</dbReference>
<organism evidence="2 3">
    <name type="scientific">Pleurodeles waltl</name>
    <name type="common">Iberian ribbed newt</name>
    <dbReference type="NCBI Taxonomy" id="8319"/>
    <lineage>
        <taxon>Eukaryota</taxon>
        <taxon>Metazoa</taxon>
        <taxon>Chordata</taxon>
        <taxon>Craniata</taxon>
        <taxon>Vertebrata</taxon>
        <taxon>Euteleostomi</taxon>
        <taxon>Amphibia</taxon>
        <taxon>Batrachia</taxon>
        <taxon>Caudata</taxon>
        <taxon>Salamandroidea</taxon>
        <taxon>Salamandridae</taxon>
        <taxon>Pleurodelinae</taxon>
        <taxon>Pleurodeles</taxon>
    </lineage>
</organism>